<evidence type="ECO:0000313" key="5">
    <source>
        <dbReference type="Proteomes" id="UP000321547"/>
    </source>
</evidence>
<dbReference type="EMBL" id="BJWI01000068">
    <property type="protein sequence ID" value="GEM02849.1"/>
    <property type="molecule type" value="Genomic_DNA"/>
</dbReference>
<reference evidence="3 4" key="1">
    <citation type="submission" date="2016-10" db="EMBL/GenBank/DDBJ databases">
        <authorList>
            <person name="de Groot N.N."/>
        </authorList>
    </citation>
    <scope>NUCLEOTIDE SEQUENCE [LARGE SCALE GENOMIC DNA]</scope>
    <source>
        <strain evidence="3 4">DSM 17073</strain>
    </source>
</reference>
<dbReference type="OrthoDB" id="9801392at2"/>
<evidence type="ECO:0000313" key="3">
    <source>
        <dbReference type="EMBL" id="SFP76697.1"/>
    </source>
</evidence>
<reference evidence="2 5" key="2">
    <citation type="submission" date="2019-07" db="EMBL/GenBank/DDBJ databases">
        <title>Whole genome shotgun sequence of Halolactibacillus halophilus NBRC 100868.</title>
        <authorList>
            <person name="Hosoyama A."/>
            <person name="Uohara A."/>
            <person name="Ohji S."/>
            <person name="Ichikawa N."/>
        </authorList>
    </citation>
    <scope>NUCLEOTIDE SEQUENCE [LARGE SCALE GENOMIC DNA]</scope>
    <source>
        <strain evidence="2 5">NBRC 100868</strain>
    </source>
</reference>
<gene>
    <name evidence="2" type="ORF">HHA03_23810</name>
    <name evidence="3" type="ORF">SAMN05421839_1587</name>
</gene>
<feature type="domain" description="Plasmid pRiA4b Orf3-like" evidence="1">
    <location>
        <begin position="4"/>
        <end position="210"/>
    </location>
</feature>
<dbReference type="SUPFAM" id="SSF159941">
    <property type="entry name" value="MM3350-like"/>
    <property type="match status" value="1"/>
</dbReference>
<protein>
    <submittedName>
        <fullName evidence="3">PRiA4b ORF-3-like protein</fullName>
    </submittedName>
</protein>
<dbReference type="STRING" id="306540.SAMN05421839_1587"/>
<dbReference type="Pfam" id="PF07929">
    <property type="entry name" value="PRiA4_ORF3"/>
    <property type="match status" value="1"/>
</dbReference>
<dbReference type="AlphaFoldDB" id="A0A1I5T217"/>
<keyword evidence="5" id="KW-1185">Reference proteome</keyword>
<dbReference type="Proteomes" id="UP000242243">
    <property type="component" value="Unassembled WGS sequence"/>
</dbReference>
<organism evidence="3 4">
    <name type="scientific">Halolactibacillus halophilus</name>
    <dbReference type="NCBI Taxonomy" id="306540"/>
    <lineage>
        <taxon>Bacteria</taxon>
        <taxon>Bacillati</taxon>
        <taxon>Bacillota</taxon>
        <taxon>Bacilli</taxon>
        <taxon>Bacillales</taxon>
        <taxon>Bacillaceae</taxon>
        <taxon>Halolactibacillus</taxon>
    </lineage>
</organism>
<dbReference type="EMBL" id="FOXC01000058">
    <property type="protein sequence ID" value="SFP76697.1"/>
    <property type="molecule type" value="Genomic_DNA"/>
</dbReference>
<evidence type="ECO:0000313" key="2">
    <source>
        <dbReference type="EMBL" id="GEM02849.1"/>
    </source>
</evidence>
<dbReference type="InterPro" id="IPR024047">
    <property type="entry name" value="MM3350-like_sf"/>
</dbReference>
<name>A0A1I5T217_9BACI</name>
<dbReference type="Gene3D" id="3.10.290.30">
    <property type="entry name" value="MM3350-like"/>
    <property type="match status" value="1"/>
</dbReference>
<proteinExistence type="predicted"/>
<accession>A0A1I5T217</accession>
<dbReference type="PANTHER" id="PTHR41878:SF1">
    <property type="entry name" value="TNPR PROTEIN"/>
    <property type="match status" value="1"/>
</dbReference>
<dbReference type="Proteomes" id="UP000321547">
    <property type="component" value="Unassembled WGS sequence"/>
</dbReference>
<dbReference type="RefSeq" id="WP_159430200.1">
    <property type="nucleotide sequence ID" value="NZ_BJWI01000068.1"/>
</dbReference>
<evidence type="ECO:0000259" key="1">
    <source>
        <dbReference type="Pfam" id="PF07929"/>
    </source>
</evidence>
<dbReference type="PANTHER" id="PTHR41878">
    <property type="entry name" value="LEXA REPRESSOR-RELATED"/>
    <property type="match status" value="1"/>
</dbReference>
<dbReference type="InterPro" id="IPR012912">
    <property type="entry name" value="Plasmid_pRiA4b_Orf3-like"/>
</dbReference>
<evidence type="ECO:0000313" key="4">
    <source>
        <dbReference type="Proteomes" id="UP000242243"/>
    </source>
</evidence>
<sequence length="244" mass="29329">MRGYIINLSLNDTDPLVYRQVILPERTTFNRLHDTIQNVTNFLSGYPYFHRHLYTFDLSEEDQVVTNDEERYLEHKDYLKNKQWFENRLNNIPPAMRRYEEKNLAYLRKTVKLPERNYIDHYLENYKTMTYLYDYGAGWEFTITLEAVVDDYYFGYPTLLEAENDAPPEDVAGTEGFYRFLEAYYNPSDPEHKQALIFGKKNGFRPLDFDYINGGLKGIKYRKTDWEHINHDNYNIIGPRYIKN</sequence>